<proteinExistence type="predicted"/>
<dbReference type="AlphaFoldDB" id="A0AAV4XZB7"/>
<accession>A0AAV4XZB7</accession>
<keyword evidence="3" id="KW-1185">Reference proteome</keyword>
<organism evidence="2 3">
    <name type="scientific">Caerostris extrusa</name>
    <name type="common">Bark spider</name>
    <name type="synonym">Caerostris bankana</name>
    <dbReference type="NCBI Taxonomy" id="172846"/>
    <lineage>
        <taxon>Eukaryota</taxon>
        <taxon>Metazoa</taxon>
        <taxon>Ecdysozoa</taxon>
        <taxon>Arthropoda</taxon>
        <taxon>Chelicerata</taxon>
        <taxon>Arachnida</taxon>
        <taxon>Araneae</taxon>
        <taxon>Araneomorphae</taxon>
        <taxon>Entelegynae</taxon>
        <taxon>Araneoidea</taxon>
        <taxon>Araneidae</taxon>
        <taxon>Caerostris</taxon>
    </lineage>
</organism>
<gene>
    <name evidence="2" type="ORF">CEXT_562041</name>
</gene>
<feature type="region of interest" description="Disordered" evidence="1">
    <location>
        <begin position="83"/>
        <end position="102"/>
    </location>
</feature>
<reference evidence="2 3" key="1">
    <citation type="submission" date="2021-06" db="EMBL/GenBank/DDBJ databases">
        <title>Caerostris extrusa draft genome.</title>
        <authorList>
            <person name="Kono N."/>
            <person name="Arakawa K."/>
        </authorList>
    </citation>
    <scope>NUCLEOTIDE SEQUENCE [LARGE SCALE GENOMIC DNA]</scope>
</reference>
<evidence type="ECO:0000313" key="2">
    <source>
        <dbReference type="EMBL" id="GIY99075.1"/>
    </source>
</evidence>
<dbReference type="Proteomes" id="UP001054945">
    <property type="component" value="Unassembled WGS sequence"/>
</dbReference>
<dbReference type="EMBL" id="BPLR01001000">
    <property type="protein sequence ID" value="GIY99075.1"/>
    <property type="molecule type" value="Genomic_DNA"/>
</dbReference>
<name>A0AAV4XZB7_CAEEX</name>
<evidence type="ECO:0000256" key="1">
    <source>
        <dbReference type="SAM" id="MobiDB-lite"/>
    </source>
</evidence>
<comment type="caution">
    <text evidence="2">The sequence shown here is derived from an EMBL/GenBank/DDBJ whole genome shotgun (WGS) entry which is preliminary data.</text>
</comment>
<sequence length="399" mass="46140">MSNPSPYQQYPAIDSSCERNPAVEGRKSFLQPTPLLSRSFNSTGQRLLNPAFSIRKNPQSNIKSISATSSIRLLTHPASEIRQWHDERSSGSSSTKLGQPAPSSLHRIISKRCLQMKDLGCAVYAETEPQRLSKIKRSAQKELWYTHLLFVENPQSNIKSIANKSLSHHQYPVIGSSCERNPAVAWRKIFWFVFDKLQQQAPSSLHRIISKPCLQMKEYLDLDCAVYAETKPQRLSKIKRSAQKELWYTHLLLVENPQSNIKSIANKSLTHHQYPVIGSSCERNPAVVWRKIFWFVFDKLQQQAPSSLHRIISKPCLQMKDLAVYVETTKIFQRSNGQPRMNSGIRIYYSQKNAFQYQIHREKSLSHQQYPAIDLSFQRNPAVAWRKISWFVFDRLQQQ</sequence>
<protein>
    <submittedName>
        <fullName evidence="2">Uncharacterized protein</fullName>
    </submittedName>
</protein>
<evidence type="ECO:0000313" key="3">
    <source>
        <dbReference type="Proteomes" id="UP001054945"/>
    </source>
</evidence>